<sequence length="176" mass="19396">MKRLTTVLSLVIVAVLMTSCKNNSLQGYLVESQEKQGFITVDLPVSFLELKDQDVSDDVKATVKSIKKINVVALPYKNNEDAYEVEKEKLTKILGGEDYKTLMKMNAKGMKVSLYYTGNSDAIDEVIAFGYSKEAGVGIARLLGDDMNPAMIIEMMQNIKIDPSNVSLGSLNAVFK</sequence>
<name>A0ABU3LE15_9FLAO</name>
<accession>A0ABU3LE15</accession>
<keyword evidence="2" id="KW-1185">Reference proteome</keyword>
<evidence type="ECO:0000313" key="1">
    <source>
        <dbReference type="EMBL" id="MDT7831827.1"/>
    </source>
</evidence>
<comment type="caution">
    <text evidence="1">The sequence shown here is derived from an EMBL/GenBank/DDBJ whole genome shotgun (WGS) entry which is preliminary data.</text>
</comment>
<organism evidence="1 2">
    <name type="scientific">Asprobacillus argus</name>
    <dbReference type="NCBI Taxonomy" id="3076534"/>
    <lineage>
        <taxon>Bacteria</taxon>
        <taxon>Pseudomonadati</taxon>
        <taxon>Bacteroidota</taxon>
        <taxon>Flavobacteriia</taxon>
        <taxon>Flavobacteriales</taxon>
        <taxon>Flavobacteriaceae</taxon>
        <taxon>Asprobacillus</taxon>
    </lineage>
</organism>
<dbReference type="Proteomes" id="UP001257277">
    <property type="component" value="Unassembled WGS sequence"/>
</dbReference>
<dbReference type="Pfam" id="PF14060">
    <property type="entry name" value="DUF4252"/>
    <property type="match status" value="1"/>
</dbReference>
<proteinExistence type="predicted"/>
<dbReference type="RefSeq" id="WP_349241083.1">
    <property type="nucleotide sequence ID" value="NZ_JAVTTO010000002.1"/>
</dbReference>
<dbReference type="InterPro" id="IPR025348">
    <property type="entry name" value="DUF4252"/>
</dbReference>
<evidence type="ECO:0000313" key="2">
    <source>
        <dbReference type="Proteomes" id="UP001257277"/>
    </source>
</evidence>
<reference evidence="1 2" key="1">
    <citation type="submission" date="2023-09" db="EMBL/GenBank/DDBJ databases">
        <title>Novel taxa isolated from Blanes Bay.</title>
        <authorList>
            <person name="Rey-Velasco X."/>
            <person name="Lucena T."/>
        </authorList>
    </citation>
    <scope>NUCLEOTIDE SEQUENCE [LARGE SCALE GENOMIC DNA]</scope>
    <source>
        <strain evidence="1 2">S356</strain>
    </source>
</reference>
<gene>
    <name evidence="1" type="ORF">RQM59_05510</name>
</gene>
<protein>
    <submittedName>
        <fullName evidence="1">DUF4252 domain-containing protein</fullName>
    </submittedName>
</protein>
<dbReference type="EMBL" id="JAVTTO010000002">
    <property type="protein sequence ID" value="MDT7831827.1"/>
    <property type="molecule type" value="Genomic_DNA"/>
</dbReference>
<dbReference type="PROSITE" id="PS51257">
    <property type="entry name" value="PROKAR_LIPOPROTEIN"/>
    <property type="match status" value="1"/>
</dbReference>